<organism evidence="1 2">
    <name type="scientific">Bauhinia variegata</name>
    <name type="common">Purple orchid tree</name>
    <name type="synonym">Phanera variegata</name>
    <dbReference type="NCBI Taxonomy" id="167791"/>
    <lineage>
        <taxon>Eukaryota</taxon>
        <taxon>Viridiplantae</taxon>
        <taxon>Streptophyta</taxon>
        <taxon>Embryophyta</taxon>
        <taxon>Tracheophyta</taxon>
        <taxon>Spermatophyta</taxon>
        <taxon>Magnoliopsida</taxon>
        <taxon>eudicotyledons</taxon>
        <taxon>Gunneridae</taxon>
        <taxon>Pentapetalae</taxon>
        <taxon>rosids</taxon>
        <taxon>fabids</taxon>
        <taxon>Fabales</taxon>
        <taxon>Fabaceae</taxon>
        <taxon>Cercidoideae</taxon>
        <taxon>Cercideae</taxon>
        <taxon>Bauhiniinae</taxon>
        <taxon>Bauhinia</taxon>
    </lineage>
</organism>
<evidence type="ECO:0000313" key="2">
    <source>
        <dbReference type="Proteomes" id="UP000828941"/>
    </source>
</evidence>
<protein>
    <submittedName>
        <fullName evidence="1">Uncharacterized protein</fullName>
    </submittedName>
</protein>
<proteinExistence type="predicted"/>
<accession>A0ACB9L9W3</accession>
<comment type="caution">
    <text evidence="1">The sequence shown here is derived from an EMBL/GenBank/DDBJ whole genome shotgun (WGS) entry which is preliminary data.</text>
</comment>
<name>A0ACB9L9W3_BAUVA</name>
<gene>
    <name evidence="1" type="ORF">L6164_029651</name>
</gene>
<evidence type="ECO:0000313" key="1">
    <source>
        <dbReference type="EMBL" id="KAI4306369.1"/>
    </source>
</evidence>
<keyword evidence="2" id="KW-1185">Reference proteome</keyword>
<reference evidence="1 2" key="1">
    <citation type="journal article" date="2022" name="DNA Res.">
        <title>Chromosomal-level genome assembly of the orchid tree Bauhinia variegata (Leguminosae; Cercidoideae) supports the allotetraploid origin hypothesis of Bauhinia.</title>
        <authorList>
            <person name="Zhong Y."/>
            <person name="Chen Y."/>
            <person name="Zheng D."/>
            <person name="Pang J."/>
            <person name="Liu Y."/>
            <person name="Luo S."/>
            <person name="Meng S."/>
            <person name="Qian L."/>
            <person name="Wei D."/>
            <person name="Dai S."/>
            <person name="Zhou R."/>
        </authorList>
    </citation>
    <scope>NUCLEOTIDE SEQUENCE [LARGE SCALE GENOMIC DNA]</scope>
    <source>
        <strain evidence="1">BV-YZ2020</strain>
    </source>
</reference>
<dbReference type="Proteomes" id="UP000828941">
    <property type="component" value="Chromosome 12"/>
</dbReference>
<dbReference type="EMBL" id="CM039437">
    <property type="protein sequence ID" value="KAI4306369.1"/>
    <property type="molecule type" value="Genomic_DNA"/>
</dbReference>
<sequence length="967" mass="108750">MSWTDKVAGSCSFSSNFVSNNFSKSKQPQLLSLLKPRWLRPCLHCYSRMQSLSANSSSVKKGKNKYGGVLPSILRSLELGDDIERTLNSFCGNLSPKEQTVILKEQRSWERVIQVFEWFKSQKEYVPNVIHYNVVLRALGKAQKWDELRLCWIEMAKNGVLPTNNTYSMLVDVYGKAGLVKEALLWIGHMRQRGYFPDEVTMNTVVKVLKDVGEFDRADRFYKEWCAGRVELDDLDLDSLTDTGNGSRSVPISFKNFISTELFKTGRRIPSSNVLNTLNAENSPRKPRLTSTYNTLIDLYGKAGRLKDAADVFADMLKSGVPMDAITFNTMIFTCGSRGDLSEAESLLSKMEERGISPDTKTYNTFLSLYANAGNIDAALACYRRIREVGLFPDAVTHRALLGALCEQNMVEAVEALIDEMDKSHVSVDEHSLPGIIKMYINEGNLGKANYLLRKCRINGGLSSKICAAIMDAFAEKGLWAQAENLFFRKRDLAGQTRDIVEYNVMIKAYGNAKLYDKAVSLFKDMRNHGMWPDECTYNSLVQMLSGANLVGQARELLAEMKGMGFRPHCQTFSAVIGCYARRGRLADAVSMYQEMLRSGVEANEVVYGSLINGFAEYGSLEEALHYFHTMEEAGISANLVVLTSLLKAYGKAGSLERAQEIYERMMDMEGGLDPIACNSIIDLYADLEMVPQAKLVFENFREKGWADEVSYATMMHFYKNMGLIDEAIELAEEMKLSGLLRDCVSYNKLLKFYVNNGQLRECGELIHQMISQKLLPNNETFRMLFTVLRKGGFPIEAVAQLRSSYKEGKPYARQTVITALYSFVGMHALALESAQTFIQSDVALGSFAYNVAIYAYASAGDTDKALNMFMKMQDEEMEPDLVTHINLVGCYGKAGMVEGIKRIYGQVKHGDIDYSESLLKAIIDAFRIAHRRDLSLLVSQEMEFIPESEEYSDLETDNESDDDEQD</sequence>